<evidence type="ECO:0000256" key="5">
    <source>
        <dbReference type="ARBA" id="ARBA00023163"/>
    </source>
</evidence>
<organism evidence="9 10">
    <name type="scientific">Dendrobium chrysotoxum</name>
    <name type="common">Orchid</name>
    <dbReference type="NCBI Taxonomy" id="161865"/>
    <lineage>
        <taxon>Eukaryota</taxon>
        <taxon>Viridiplantae</taxon>
        <taxon>Streptophyta</taxon>
        <taxon>Embryophyta</taxon>
        <taxon>Tracheophyta</taxon>
        <taxon>Spermatophyta</taxon>
        <taxon>Magnoliopsida</taxon>
        <taxon>Liliopsida</taxon>
        <taxon>Asparagales</taxon>
        <taxon>Orchidaceae</taxon>
        <taxon>Epidendroideae</taxon>
        <taxon>Malaxideae</taxon>
        <taxon>Dendrobiinae</taxon>
        <taxon>Dendrobium</taxon>
    </lineage>
</organism>
<dbReference type="InterPro" id="IPR001005">
    <property type="entry name" value="SANT/Myb"/>
</dbReference>
<dbReference type="FunFam" id="1.10.10.60:FF:000351">
    <property type="entry name" value="Transcription factor GAMYB"/>
    <property type="match status" value="2"/>
</dbReference>
<feature type="domain" description="Myb-like" evidence="7">
    <location>
        <begin position="248"/>
        <end position="291"/>
    </location>
</feature>
<feature type="domain" description="HTH myb-type" evidence="8">
    <location>
        <begin position="187"/>
        <end position="243"/>
    </location>
</feature>
<keyword evidence="6" id="KW-0539">Nucleus</keyword>
<gene>
    <name evidence="9" type="ORF">IEQ34_012480</name>
</gene>
<protein>
    <submittedName>
        <fullName evidence="9">Uncharacterized protein</fullName>
    </submittedName>
</protein>
<dbReference type="GO" id="GO:0005634">
    <property type="term" value="C:nucleus"/>
    <property type="evidence" value="ECO:0007669"/>
    <property type="project" value="UniProtKB-SubCell"/>
</dbReference>
<dbReference type="CDD" id="cd00167">
    <property type="entry name" value="SANT"/>
    <property type="match status" value="4"/>
</dbReference>
<evidence type="ECO:0000259" key="8">
    <source>
        <dbReference type="PROSITE" id="PS51294"/>
    </source>
</evidence>
<dbReference type="Pfam" id="PF00249">
    <property type="entry name" value="Myb_DNA-binding"/>
    <property type="match status" value="4"/>
</dbReference>
<dbReference type="SMART" id="SM00717">
    <property type="entry name" value="SANT"/>
    <property type="match status" value="4"/>
</dbReference>
<feature type="domain" description="Myb-like" evidence="7">
    <location>
        <begin position="187"/>
        <end position="239"/>
    </location>
</feature>
<feature type="domain" description="Myb-like" evidence="7">
    <location>
        <begin position="77"/>
        <end position="120"/>
    </location>
</feature>
<evidence type="ECO:0000313" key="10">
    <source>
        <dbReference type="Proteomes" id="UP000775213"/>
    </source>
</evidence>
<keyword evidence="5" id="KW-0804">Transcription</keyword>
<keyword evidence="4" id="KW-0238">DNA-binding</keyword>
<comment type="caution">
    <text evidence="9">The sequence shown here is derived from an EMBL/GenBank/DDBJ whole genome shotgun (WGS) entry which is preliminary data.</text>
</comment>
<dbReference type="GO" id="GO:0003677">
    <property type="term" value="F:DNA binding"/>
    <property type="evidence" value="ECO:0007669"/>
    <property type="project" value="UniProtKB-KW"/>
</dbReference>
<feature type="domain" description="Myb-like" evidence="7">
    <location>
        <begin position="16"/>
        <end position="68"/>
    </location>
</feature>
<evidence type="ECO:0000313" key="9">
    <source>
        <dbReference type="EMBL" id="KAH0459666.1"/>
    </source>
</evidence>
<evidence type="ECO:0000256" key="4">
    <source>
        <dbReference type="ARBA" id="ARBA00023125"/>
    </source>
</evidence>
<accession>A0AAV7GUJ4</accession>
<dbReference type="InterPro" id="IPR009057">
    <property type="entry name" value="Homeodomain-like_sf"/>
</dbReference>
<dbReference type="SUPFAM" id="SSF46689">
    <property type="entry name" value="Homeodomain-like"/>
    <property type="match status" value="2"/>
</dbReference>
<evidence type="ECO:0000256" key="1">
    <source>
        <dbReference type="ARBA" id="ARBA00004123"/>
    </source>
</evidence>
<dbReference type="FunFam" id="1.10.10.60:FF:000060">
    <property type="entry name" value="MYB transcription factor"/>
    <property type="match status" value="2"/>
</dbReference>
<feature type="domain" description="HTH myb-type" evidence="8">
    <location>
        <begin position="73"/>
        <end position="124"/>
    </location>
</feature>
<proteinExistence type="predicted"/>
<evidence type="ECO:0000256" key="3">
    <source>
        <dbReference type="ARBA" id="ARBA00023015"/>
    </source>
</evidence>
<sequence>MHSGGSGGRNELPETAAAIRKGPWTAEEDEVLADYVKKHGPRDWSSIRSKGLLHRTGKSCRLRWVNKLRPGLKSGCKFNSDEERTVIDMQARFGNKWARIATFLPGRTDNDVKNFWSTRQKRLARLLQTPLPVRSEGTQKKAPVSSQVPDSEDVLLQNVNSPSIDLIQFAEYFSKLPETATATATATAPIRKGSWTAEEDEVLMDYVKKHGPRDWSSIRSKGLLPRIGKSCRLRWVNKLRPNLKSGCKFNQDEERTVIDMQARFGNKWARIATFLPGRTDNDVKNFWSTRQKRLTRLLQTPHPIRSQRRQKNSPVSSQVSDFEGVLLQNVNSPSLDLIQFAEYYSNDQCNYAAYVEDLDSPKTMEMLNLDATTTLLEPTIINNKICLQSRNPPQLSFDHSLLDLHIFQEEQDLIPEFDKISFPDHFICEENFHAMELPAAQPTFFDLDVGGHDKKIEHLGTLESFLNDFPTDMLDCLDQPPA</sequence>
<comment type="subcellular location">
    <subcellularLocation>
        <location evidence="1">Nucleus</location>
    </subcellularLocation>
</comment>
<dbReference type="PROSITE" id="PS51294">
    <property type="entry name" value="HTH_MYB"/>
    <property type="match status" value="4"/>
</dbReference>
<dbReference type="Gene3D" id="1.10.10.60">
    <property type="entry name" value="Homeodomain-like"/>
    <property type="match status" value="4"/>
</dbReference>
<dbReference type="EMBL" id="JAGFBR010000011">
    <property type="protein sequence ID" value="KAH0459666.1"/>
    <property type="molecule type" value="Genomic_DNA"/>
</dbReference>
<keyword evidence="10" id="KW-1185">Reference proteome</keyword>
<dbReference type="Proteomes" id="UP000775213">
    <property type="component" value="Unassembled WGS sequence"/>
</dbReference>
<keyword evidence="2" id="KW-0677">Repeat</keyword>
<dbReference type="AlphaFoldDB" id="A0AAV7GUJ4"/>
<dbReference type="InterPro" id="IPR053106">
    <property type="entry name" value="Plant_Male-Germline_Reg_TFs"/>
</dbReference>
<dbReference type="PANTHER" id="PTHR47996:SF3">
    <property type="entry name" value="TRANSCRIPTION FACTOR DUO1"/>
    <property type="match status" value="1"/>
</dbReference>
<keyword evidence="3" id="KW-0805">Transcription regulation</keyword>
<name>A0AAV7GUJ4_DENCH</name>
<dbReference type="PROSITE" id="PS50090">
    <property type="entry name" value="MYB_LIKE"/>
    <property type="match status" value="4"/>
</dbReference>
<feature type="domain" description="HTH myb-type" evidence="8">
    <location>
        <begin position="16"/>
        <end position="72"/>
    </location>
</feature>
<feature type="domain" description="HTH myb-type" evidence="8">
    <location>
        <begin position="244"/>
        <end position="295"/>
    </location>
</feature>
<evidence type="ECO:0000256" key="2">
    <source>
        <dbReference type="ARBA" id="ARBA00022737"/>
    </source>
</evidence>
<evidence type="ECO:0000256" key="6">
    <source>
        <dbReference type="ARBA" id="ARBA00023242"/>
    </source>
</evidence>
<evidence type="ECO:0000259" key="7">
    <source>
        <dbReference type="PROSITE" id="PS50090"/>
    </source>
</evidence>
<dbReference type="InterPro" id="IPR017930">
    <property type="entry name" value="Myb_dom"/>
</dbReference>
<dbReference type="PANTHER" id="PTHR47996">
    <property type="entry name" value="TRANSCRIPTION FACTOR DUO1"/>
    <property type="match status" value="1"/>
</dbReference>
<reference evidence="9 10" key="1">
    <citation type="journal article" date="2021" name="Hortic Res">
        <title>Chromosome-scale assembly of the Dendrobium chrysotoxum genome enhances the understanding of orchid evolution.</title>
        <authorList>
            <person name="Zhang Y."/>
            <person name="Zhang G.Q."/>
            <person name="Zhang D."/>
            <person name="Liu X.D."/>
            <person name="Xu X.Y."/>
            <person name="Sun W.H."/>
            <person name="Yu X."/>
            <person name="Zhu X."/>
            <person name="Wang Z.W."/>
            <person name="Zhao X."/>
            <person name="Zhong W.Y."/>
            <person name="Chen H."/>
            <person name="Yin W.L."/>
            <person name="Huang T."/>
            <person name="Niu S.C."/>
            <person name="Liu Z.J."/>
        </authorList>
    </citation>
    <scope>NUCLEOTIDE SEQUENCE [LARGE SCALE GENOMIC DNA]</scope>
    <source>
        <strain evidence="9">Lindl</strain>
    </source>
</reference>